<gene>
    <name evidence="2" type="ORF">BDP81DRAFT_16315</name>
</gene>
<evidence type="ECO:0000313" key="3">
    <source>
        <dbReference type="Proteomes" id="UP001243989"/>
    </source>
</evidence>
<evidence type="ECO:0000313" key="2">
    <source>
        <dbReference type="EMBL" id="KAK1656155.1"/>
    </source>
</evidence>
<keyword evidence="1" id="KW-0732">Signal</keyword>
<name>A0AAJ0A7V6_9PEZI</name>
<feature type="signal peptide" evidence="1">
    <location>
        <begin position="1"/>
        <end position="22"/>
    </location>
</feature>
<dbReference type="AlphaFoldDB" id="A0AAJ0A7V6"/>
<reference evidence="2" key="1">
    <citation type="submission" date="2021-06" db="EMBL/GenBank/DDBJ databases">
        <title>Comparative genomics, transcriptomics and evolutionary studies reveal genomic signatures of adaptation to plant cell wall in hemibiotrophic fungi.</title>
        <authorList>
            <consortium name="DOE Joint Genome Institute"/>
            <person name="Baroncelli R."/>
            <person name="Diaz J.F."/>
            <person name="Benocci T."/>
            <person name="Peng M."/>
            <person name="Battaglia E."/>
            <person name="Haridas S."/>
            <person name="Andreopoulos W."/>
            <person name="Labutti K."/>
            <person name="Pangilinan J."/>
            <person name="Floch G.L."/>
            <person name="Makela M.R."/>
            <person name="Henrissat B."/>
            <person name="Grigoriev I.V."/>
            <person name="Crouch J.A."/>
            <person name="De Vries R.P."/>
            <person name="Sukno S.A."/>
            <person name="Thon M.R."/>
        </authorList>
    </citation>
    <scope>NUCLEOTIDE SEQUENCE</scope>
    <source>
        <strain evidence="2">CBS 102054</strain>
    </source>
</reference>
<evidence type="ECO:0000256" key="1">
    <source>
        <dbReference type="SAM" id="SignalP"/>
    </source>
</evidence>
<protein>
    <submittedName>
        <fullName evidence="2">Uncharacterized protein</fullName>
    </submittedName>
</protein>
<feature type="chain" id="PRO_5042535943" evidence="1">
    <location>
        <begin position="23"/>
        <end position="102"/>
    </location>
</feature>
<dbReference type="GeneID" id="85466925"/>
<dbReference type="EMBL" id="JAHMHQ010000001">
    <property type="protein sequence ID" value="KAK1656155.1"/>
    <property type="molecule type" value="Genomic_DNA"/>
</dbReference>
<sequence>MPRLLRHFAALSLLSTFKVTLQLFNGQVENPPKLNETEKSILVEARAETVSMRHLYKMKAVASFYLSEGLNTVPEWARPLWGLRFSTISNCGYHHQYHPDDV</sequence>
<comment type="caution">
    <text evidence="2">The sequence shown here is derived from an EMBL/GenBank/DDBJ whole genome shotgun (WGS) entry which is preliminary data.</text>
</comment>
<organism evidence="2 3">
    <name type="scientific">Colletotrichum phormii</name>
    <dbReference type="NCBI Taxonomy" id="359342"/>
    <lineage>
        <taxon>Eukaryota</taxon>
        <taxon>Fungi</taxon>
        <taxon>Dikarya</taxon>
        <taxon>Ascomycota</taxon>
        <taxon>Pezizomycotina</taxon>
        <taxon>Sordariomycetes</taxon>
        <taxon>Hypocreomycetidae</taxon>
        <taxon>Glomerellales</taxon>
        <taxon>Glomerellaceae</taxon>
        <taxon>Colletotrichum</taxon>
        <taxon>Colletotrichum acutatum species complex</taxon>
    </lineage>
</organism>
<keyword evidence="3" id="KW-1185">Reference proteome</keyword>
<dbReference type="Proteomes" id="UP001243989">
    <property type="component" value="Unassembled WGS sequence"/>
</dbReference>
<accession>A0AAJ0A7V6</accession>
<proteinExistence type="predicted"/>
<dbReference type="RefSeq" id="XP_060452199.1">
    <property type="nucleotide sequence ID" value="XM_060582063.1"/>
</dbReference>